<feature type="transmembrane region" description="Helical" evidence="1">
    <location>
        <begin position="65"/>
        <end position="84"/>
    </location>
</feature>
<protein>
    <submittedName>
        <fullName evidence="2">Uncharacterized protein</fullName>
    </submittedName>
</protein>
<gene>
    <name evidence="2" type="ORF">MED217_09005</name>
</gene>
<dbReference type="HOGENOM" id="CLU_2423294_0_0_10"/>
<evidence type="ECO:0000256" key="1">
    <source>
        <dbReference type="SAM" id="Phobius"/>
    </source>
</evidence>
<keyword evidence="3" id="KW-1185">Reference proteome</keyword>
<accession>A3XP52</accession>
<feature type="transmembrane region" description="Helical" evidence="1">
    <location>
        <begin position="34"/>
        <end position="53"/>
    </location>
</feature>
<name>A3XP52_LEEBM</name>
<proteinExistence type="predicted"/>
<keyword evidence="1" id="KW-0812">Transmembrane</keyword>
<keyword evidence="1" id="KW-0472">Membrane</keyword>
<keyword evidence="1" id="KW-1133">Transmembrane helix</keyword>
<comment type="caution">
    <text evidence="2">The sequence shown here is derived from an EMBL/GenBank/DDBJ whole genome shotgun (WGS) entry which is preliminary data.</text>
</comment>
<dbReference type="AlphaFoldDB" id="A3XP52"/>
<evidence type="ECO:0000313" key="3">
    <source>
        <dbReference type="Proteomes" id="UP000001601"/>
    </source>
</evidence>
<dbReference type="STRING" id="398720.MED217_09005"/>
<dbReference type="Proteomes" id="UP000001601">
    <property type="component" value="Unassembled WGS sequence"/>
</dbReference>
<feature type="transmembrane region" description="Helical" evidence="1">
    <location>
        <begin position="7"/>
        <end position="28"/>
    </location>
</feature>
<sequence length="91" mass="10497">MKKRISILGIYVSIYYLVIILFSLWFSFFSDDPWGFGIFGILGLLVLGLPLLLIESLLMLIDNLILKNAIGLIISLIFSYFIFIEMELLKF</sequence>
<organism evidence="2 3">
    <name type="scientific">Leeuwenhoekiella blandensis (strain CECT 7118 / CCUG 51940 / KCTC 22103 / MED217)</name>
    <name type="common">Flavobacterium sp. (strain MED217)</name>
    <dbReference type="NCBI Taxonomy" id="398720"/>
    <lineage>
        <taxon>Bacteria</taxon>
        <taxon>Pseudomonadati</taxon>
        <taxon>Bacteroidota</taxon>
        <taxon>Flavobacteriia</taxon>
        <taxon>Flavobacteriales</taxon>
        <taxon>Flavobacteriaceae</taxon>
        <taxon>Leeuwenhoekiella</taxon>
    </lineage>
</organism>
<dbReference type="EMBL" id="AANC01000007">
    <property type="protein sequence ID" value="EAQ48674.1"/>
    <property type="molecule type" value="Genomic_DNA"/>
</dbReference>
<reference evidence="2 3" key="1">
    <citation type="journal article" date="2007" name="Nature">
        <title>Light stimulates growth of proteorhodopsin-containing marine Flavobacteria.</title>
        <authorList>
            <person name="Gomez-Consarnau L."/>
            <person name="Gonzalez J.M."/>
            <person name="Coll-Llado M."/>
            <person name="Gourdon P."/>
            <person name="Pascher T."/>
            <person name="Neutze R."/>
            <person name="Pedros-Alio C."/>
            <person name="Pinhassi J."/>
        </authorList>
    </citation>
    <scope>NUCLEOTIDE SEQUENCE [LARGE SCALE GENOMIC DNA]</scope>
    <source>
        <strain evidence="2 3">MED217</strain>
    </source>
</reference>
<evidence type="ECO:0000313" key="2">
    <source>
        <dbReference type="EMBL" id="EAQ48674.1"/>
    </source>
</evidence>